<evidence type="ECO:0000313" key="4">
    <source>
        <dbReference type="Proteomes" id="UP001329430"/>
    </source>
</evidence>
<feature type="compositionally biased region" description="Low complexity" evidence="1">
    <location>
        <begin position="86"/>
        <end position="104"/>
    </location>
</feature>
<protein>
    <submittedName>
        <fullName evidence="3">Uncharacterized protein</fullName>
    </submittedName>
</protein>
<reference evidence="3 4" key="1">
    <citation type="journal article" date="2024" name="Insects">
        <title>An Improved Chromosome-Level Genome Assembly of the Firefly Pyrocoelia pectoralis.</title>
        <authorList>
            <person name="Fu X."/>
            <person name="Meyer-Rochow V.B."/>
            <person name="Ballantyne L."/>
            <person name="Zhu X."/>
        </authorList>
    </citation>
    <scope>NUCLEOTIDE SEQUENCE [LARGE SCALE GENOMIC DNA]</scope>
    <source>
        <strain evidence="3">XCY_ONT2</strain>
    </source>
</reference>
<feature type="compositionally biased region" description="Polar residues" evidence="1">
    <location>
        <begin position="113"/>
        <end position="147"/>
    </location>
</feature>
<dbReference type="Proteomes" id="UP001329430">
    <property type="component" value="Chromosome 4"/>
</dbReference>
<dbReference type="EMBL" id="JAVRBK010000004">
    <property type="protein sequence ID" value="KAK5644723.1"/>
    <property type="molecule type" value="Genomic_DNA"/>
</dbReference>
<comment type="caution">
    <text evidence="3">The sequence shown here is derived from an EMBL/GenBank/DDBJ whole genome shotgun (WGS) entry which is preliminary data.</text>
</comment>
<name>A0AAN7ZN40_9COLE</name>
<keyword evidence="2" id="KW-0732">Signal</keyword>
<proteinExistence type="predicted"/>
<feature type="region of interest" description="Disordered" evidence="1">
    <location>
        <begin position="83"/>
        <end position="155"/>
    </location>
</feature>
<gene>
    <name evidence="3" type="ORF">RI129_006023</name>
</gene>
<dbReference type="AlphaFoldDB" id="A0AAN7ZN40"/>
<keyword evidence="4" id="KW-1185">Reference proteome</keyword>
<evidence type="ECO:0000313" key="3">
    <source>
        <dbReference type="EMBL" id="KAK5644723.1"/>
    </source>
</evidence>
<sequence length="213" mass="23442">MKFFTIKYVCVISFLLIDPVYNAPKHRNKDHSSTTFDQKQTGDYNVQVHLKDFHIFAVLGDDSWGSLGDYDYNYDYSDLTVKPTGSSTSEQPPSSSSSLPPASSIADTEKPQLASSTKLPEVSSTIKVNSDVTEPQSSTASLSSTTPKPIDKTTKSEPVTNISLIPVKIIGDIDGDHPLPLGEILHYRKCTDGYSRDAQGRCRKIVRKNSQLP</sequence>
<accession>A0AAN7ZN40</accession>
<feature type="signal peptide" evidence="2">
    <location>
        <begin position="1"/>
        <end position="22"/>
    </location>
</feature>
<evidence type="ECO:0000256" key="1">
    <source>
        <dbReference type="SAM" id="MobiDB-lite"/>
    </source>
</evidence>
<organism evidence="3 4">
    <name type="scientific">Pyrocoelia pectoralis</name>
    <dbReference type="NCBI Taxonomy" id="417401"/>
    <lineage>
        <taxon>Eukaryota</taxon>
        <taxon>Metazoa</taxon>
        <taxon>Ecdysozoa</taxon>
        <taxon>Arthropoda</taxon>
        <taxon>Hexapoda</taxon>
        <taxon>Insecta</taxon>
        <taxon>Pterygota</taxon>
        <taxon>Neoptera</taxon>
        <taxon>Endopterygota</taxon>
        <taxon>Coleoptera</taxon>
        <taxon>Polyphaga</taxon>
        <taxon>Elateriformia</taxon>
        <taxon>Elateroidea</taxon>
        <taxon>Lampyridae</taxon>
        <taxon>Lampyrinae</taxon>
        <taxon>Pyrocoelia</taxon>
    </lineage>
</organism>
<feature type="chain" id="PRO_5042980932" evidence="2">
    <location>
        <begin position="23"/>
        <end position="213"/>
    </location>
</feature>
<evidence type="ECO:0000256" key="2">
    <source>
        <dbReference type="SAM" id="SignalP"/>
    </source>
</evidence>